<dbReference type="GeneID" id="19274967"/>
<feature type="compositionally biased region" description="Polar residues" evidence="2">
    <location>
        <begin position="997"/>
        <end position="1017"/>
    </location>
</feature>
<feature type="compositionally biased region" description="Acidic residues" evidence="2">
    <location>
        <begin position="818"/>
        <end position="827"/>
    </location>
</feature>
<feature type="compositionally biased region" description="Low complexity" evidence="2">
    <location>
        <begin position="1063"/>
        <end position="1072"/>
    </location>
</feature>
<keyword evidence="1" id="KW-0175">Coiled coil</keyword>
<organism evidence="3 4">
    <name type="scientific">Pestalotiopsis fici (strain W106-1 / CGMCC3.15140)</name>
    <dbReference type="NCBI Taxonomy" id="1229662"/>
    <lineage>
        <taxon>Eukaryota</taxon>
        <taxon>Fungi</taxon>
        <taxon>Dikarya</taxon>
        <taxon>Ascomycota</taxon>
        <taxon>Pezizomycotina</taxon>
        <taxon>Sordariomycetes</taxon>
        <taxon>Xylariomycetidae</taxon>
        <taxon>Amphisphaeriales</taxon>
        <taxon>Sporocadaceae</taxon>
        <taxon>Pestalotiopsis</taxon>
    </lineage>
</organism>
<name>W3WXN5_PESFW</name>
<feature type="coiled-coil region" evidence="1">
    <location>
        <begin position="190"/>
        <end position="217"/>
    </location>
</feature>
<dbReference type="RefSeq" id="XP_007836726.1">
    <property type="nucleotide sequence ID" value="XM_007838535.1"/>
</dbReference>
<feature type="region of interest" description="Disordered" evidence="2">
    <location>
        <begin position="646"/>
        <end position="688"/>
    </location>
</feature>
<feature type="compositionally biased region" description="Low complexity" evidence="2">
    <location>
        <begin position="647"/>
        <end position="674"/>
    </location>
</feature>
<feature type="region of interest" description="Disordered" evidence="2">
    <location>
        <begin position="749"/>
        <end position="1117"/>
    </location>
</feature>
<feature type="region of interest" description="Disordered" evidence="2">
    <location>
        <begin position="1"/>
        <end position="109"/>
    </location>
</feature>
<feature type="compositionally biased region" description="Polar residues" evidence="2">
    <location>
        <begin position="710"/>
        <end position="725"/>
    </location>
</feature>
<dbReference type="AlphaFoldDB" id="W3WXN5"/>
<feature type="compositionally biased region" description="Acidic residues" evidence="2">
    <location>
        <begin position="92"/>
        <end position="103"/>
    </location>
</feature>
<evidence type="ECO:0000313" key="4">
    <source>
        <dbReference type="Proteomes" id="UP000030651"/>
    </source>
</evidence>
<protein>
    <submittedName>
        <fullName evidence="3">Uncharacterized protein</fullName>
    </submittedName>
</protein>
<sequence>MSSNGDPPIRDEQDPSPNMDDESGSLENQDVPAASPPDGEDDGIAPDSSSGVVNGPELPPATDAAAQSPGPRDQASDGDALGPDDSPKDNAEDSADEEDDDSNYELPLSQCGFISGKYEEEEEELSDTDTCILNPDDDFDVHIYSKPRLAEKFRLASNKRVATLNALIVNQANVHQDQIQLRDDAHSAAMEVKRRQLRKKKTQVRQLRDQIQRLRGNRVQETPWIELMRAYLQGRREWEEVFRACCRQSNMSLDPKNVHPNLHWADVPEAHDAIDINNLLFPDEDGYQVHMEIDESEDIETTAEVNDAEIEGFPFNRLPVEVQQHIMEDLFVKPGIIHCLSRLDKRQPPVAGQFPYPCSGTSNLPHRFTYGNVPWSINNSLRPDHVLQPLLVCKRWLYLGIHAFYGLNTFAFSSLGEFGRFFKGIGNQRTQRVAHVELHWQGSVMAAHKTRINQRTLPLNYLPRMSRLQTVTIFIEEFKERRVRRAYEFPKKPKQPSNGNQEEVDDDDDEGFRAPGDEYDTSSRLHDFRRDRINNLAPPSSLLKRTAIQANWRGNRSLRTTHGMDYVYALRGLQWVRVYEHDISRQLIRDLTFLDDVNKVVTLPKDPRHQLETDLHSLANPRGLETYIPGFEDKAMVARFYETDLLPSGHDSSDGGSDSSPSDVTSSPSDDASSMNMDDPIHLQSDAESQGHNALDLIDDMIFPDDVGYQNKSSLGSGTNSSRGSENVPLPPVGLDNDSDDLFILRGFIFPDEPGYRPGPGAGPSDDGDSDDGDSDDSGSDDASIFSDSVPLGSSLTTAPSDFASRDSQMQVDQTEKDSDDSADNDDSLFVPADLDETVKVEAQEVIDLTIDSDEEDGELVSDTQSATSSRTKTTAYAPSMFRMPSVKQELNNGRDKQNAIDLTGSDDEEDDEAGSNSTRNPANIITKLATPPKNIIYDQDHRGNPRSEPVIRQNNEGPSNEKPTNNEERSNSEKSLNNKETPSNEETPRSGDASGNEKSSSSKETPNEETQSNEKPPNNKEVPSNEAPSTEAPSTDKPSNSEETPSNDKPSNSKINETISGPTSSTQSQSPKHGIEEDGNDDEGHNEKKRRVGSPTRRLQQRRKGRATGFIMSPSP</sequence>
<proteinExistence type="predicted"/>
<feature type="region of interest" description="Disordered" evidence="2">
    <location>
        <begin position="709"/>
        <end position="736"/>
    </location>
</feature>
<dbReference type="eggNOG" id="ENOG502RNRN">
    <property type="taxonomic scope" value="Eukaryota"/>
</dbReference>
<dbReference type="KEGG" id="pfy:PFICI_09954"/>
<dbReference type="STRING" id="1229662.W3WXN5"/>
<dbReference type="Proteomes" id="UP000030651">
    <property type="component" value="Unassembled WGS sequence"/>
</dbReference>
<feature type="compositionally biased region" description="Polar residues" evidence="2">
    <location>
        <begin position="953"/>
        <end position="964"/>
    </location>
</feature>
<feature type="compositionally biased region" description="Polar residues" evidence="2">
    <location>
        <begin position="862"/>
        <end position="877"/>
    </location>
</feature>
<feature type="compositionally biased region" description="Polar residues" evidence="2">
    <location>
        <begin position="974"/>
        <end position="986"/>
    </location>
</feature>
<dbReference type="HOGENOM" id="CLU_280905_0_0_1"/>
<feature type="compositionally biased region" description="Acidic residues" evidence="2">
    <location>
        <begin position="766"/>
        <end position="780"/>
    </location>
</feature>
<feature type="compositionally biased region" description="Basic and acidic residues" evidence="2">
    <location>
        <begin position="511"/>
        <end position="525"/>
    </location>
</feature>
<accession>W3WXN5</accession>
<reference evidence="4" key="1">
    <citation type="journal article" date="2015" name="BMC Genomics">
        <title>Genomic and transcriptomic analysis of the endophytic fungus Pestalotiopsis fici reveals its lifestyle and high potential for synthesis of natural products.</title>
        <authorList>
            <person name="Wang X."/>
            <person name="Zhang X."/>
            <person name="Liu L."/>
            <person name="Xiang M."/>
            <person name="Wang W."/>
            <person name="Sun X."/>
            <person name="Che Y."/>
            <person name="Guo L."/>
            <person name="Liu G."/>
            <person name="Guo L."/>
            <person name="Wang C."/>
            <person name="Yin W.B."/>
            <person name="Stadler M."/>
            <person name="Zhang X."/>
            <person name="Liu X."/>
        </authorList>
    </citation>
    <scope>NUCLEOTIDE SEQUENCE [LARGE SCALE GENOMIC DNA]</scope>
    <source>
        <strain evidence="4">W106-1 / CGMCC3.15140</strain>
    </source>
</reference>
<dbReference type="OrthoDB" id="3439669at2759"/>
<evidence type="ECO:0000256" key="1">
    <source>
        <dbReference type="SAM" id="Coils"/>
    </source>
</evidence>
<feature type="compositionally biased region" description="Acidic residues" evidence="2">
    <location>
        <begin position="851"/>
        <end position="860"/>
    </location>
</feature>
<feature type="compositionally biased region" description="Polar residues" evidence="2">
    <location>
        <begin position="915"/>
        <end position="924"/>
    </location>
</feature>
<feature type="compositionally biased region" description="Polar residues" evidence="2">
    <location>
        <begin position="792"/>
        <end position="813"/>
    </location>
</feature>
<dbReference type="EMBL" id="KI912115">
    <property type="protein sequence ID" value="ETS77892.1"/>
    <property type="molecule type" value="Genomic_DNA"/>
</dbReference>
<feature type="compositionally biased region" description="Acidic residues" evidence="2">
    <location>
        <begin position="905"/>
        <end position="914"/>
    </location>
</feature>
<dbReference type="InParanoid" id="W3WXN5"/>
<keyword evidence="4" id="KW-1185">Reference proteome</keyword>
<evidence type="ECO:0000256" key="2">
    <source>
        <dbReference type="SAM" id="MobiDB-lite"/>
    </source>
</evidence>
<gene>
    <name evidence="3" type="ORF">PFICI_09954</name>
</gene>
<feature type="region of interest" description="Disordered" evidence="2">
    <location>
        <begin position="487"/>
        <end position="525"/>
    </location>
</feature>
<evidence type="ECO:0000313" key="3">
    <source>
        <dbReference type="EMBL" id="ETS77892.1"/>
    </source>
</evidence>
<feature type="compositionally biased region" description="Polar residues" evidence="2">
    <location>
        <begin position="1027"/>
        <end position="1062"/>
    </location>
</feature>
<dbReference type="OMA" id="KQVANTH"/>